<keyword evidence="4 6" id="KW-0339">Growth factor</keyword>
<evidence type="ECO:0000256" key="4">
    <source>
        <dbReference type="ARBA" id="ARBA00023030"/>
    </source>
</evidence>
<dbReference type="Gene3D" id="2.10.90.10">
    <property type="entry name" value="Cystine-knot cytokines"/>
    <property type="match status" value="1"/>
</dbReference>
<name>A0AAD9V6A5_ACRCE</name>
<dbReference type="GO" id="GO:0008083">
    <property type="term" value="F:growth factor activity"/>
    <property type="evidence" value="ECO:0007669"/>
    <property type="project" value="UniProtKB-KW"/>
</dbReference>
<comment type="caution">
    <text evidence="9">The sequence shown here is derived from an EMBL/GenBank/DDBJ whole genome shotgun (WGS) entry which is preliminary data.</text>
</comment>
<dbReference type="InterPro" id="IPR001839">
    <property type="entry name" value="TGF-b_C"/>
</dbReference>
<dbReference type="PANTHER" id="PTHR11848:SF302">
    <property type="entry name" value="TGF-BETA FAMILY PROFILE DOMAIN-CONTAINING PROTEIN"/>
    <property type="match status" value="1"/>
</dbReference>
<dbReference type="InterPro" id="IPR029034">
    <property type="entry name" value="Cystine-knot_cytokine"/>
</dbReference>
<dbReference type="GO" id="GO:0005615">
    <property type="term" value="C:extracellular space"/>
    <property type="evidence" value="ECO:0007669"/>
    <property type="project" value="TreeGrafter"/>
</dbReference>
<dbReference type="Pfam" id="PF00019">
    <property type="entry name" value="TGF_beta"/>
    <property type="match status" value="1"/>
</dbReference>
<gene>
    <name evidence="9" type="ORF">P5673_014583</name>
</gene>
<proteinExistence type="inferred from homology"/>
<dbReference type="Proteomes" id="UP001249851">
    <property type="component" value="Unassembled WGS sequence"/>
</dbReference>
<feature type="chain" id="PRO_5042217322" evidence="7">
    <location>
        <begin position="22"/>
        <end position="317"/>
    </location>
</feature>
<dbReference type="AlphaFoldDB" id="A0AAD9V6A5"/>
<dbReference type="CDD" id="cd13756">
    <property type="entry name" value="TGF_beta_BMPs_GDFs"/>
    <property type="match status" value="1"/>
</dbReference>
<protein>
    <submittedName>
        <fullName evidence="9">Protein screw</fullName>
    </submittedName>
</protein>
<dbReference type="SMART" id="SM00204">
    <property type="entry name" value="TGFB"/>
    <property type="match status" value="1"/>
</dbReference>
<evidence type="ECO:0000256" key="5">
    <source>
        <dbReference type="ARBA" id="ARBA00023157"/>
    </source>
</evidence>
<dbReference type="GO" id="GO:0005125">
    <property type="term" value="F:cytokine activity"/>
    <property type="evidence" value="ECO:0007669"/>
    <property type="project" value="TreeGrafter"/>
</dbReference>
<dbReference type="InterPro" id="IPR015615">
    <property type="entry name" value="TGF-beta-rel"/>
</dbReference>
<evidence type="ECO:0000259" key="8">
    <source>
        <dbReference type="PROSITE" id="PS51362"/>
    </source>
</evidence>
<dbReference type="EMBL" id="JARQWQ010000029">
    <property type="protein sequence ID" value="KAK2562310.1"/>
    <property type="molecule type" value="Genomic_DNA"/>
</dbReference>
<evidence type="ECO:0000256" key="3">
    <source>
        <dbReference type="ARBA" id="ARBA00022525"/>
    </source>
</evidence>
<feature type="signal peptide" evidence="7">
    <location>
        <begin position="1"/>
        <end position="21"/>
    </location>
</feature>
<accession>A0AAD9V6A5</accession>
<evidence type="ECO:0000313" key="9">
    <source>
        <dbReference type="EMBL" id="KAK2562310.1"/>
    </source>
</evidence>
<reference evidence="9" key="2">
    <citation type="journal article" date="2023" name="Science">
        <title>Genomic signatures of disease resistance in endangered staghorn corals.</title>
        <authorList>
            <person name="Vollmer S.V."/>
            <person name="Selwyn J.D."/>
            <person name="Despard B.A."/>
            <person name="Roesel C.L."/>
        </authorList>
    </citation>
    <scope>NUCLEOTIDE SEQUENCE</scope>
    <source>
        <strain evidence="9">K2</strain>
    </source>
</reference>
<evidence type="ECO:0000313" key="10">
    <source>
        <dbReference type="Proteomes" id="UP001249851"/>
    </source>
</evidence>
<comment type="subcellular location">
    <subcellularLocation>
        <location evidence="1">Secreted</location>
    </subcellularLocation>
</comment>
<dbReference type="SUPFAM" id="SSF57501">
    <property type="entry name" value="Cystine-knot cytokines"/>
    <property type="match status" value="1"/>
</dbReference>
<keyword evidence="10" id="KW-1185">Reference proteome</keyword>
<keyword evidence="5" id="KW-1015">Disulfide bond</keyword>
<dbReference type="InterPro" id="IPR017948">
    <property type="entry name" value="TGFb_CS"/>
</dbReference>
<evidence type="ECO:0000256" key="2">
    <source>
        <dbReference type="ARBA" id="ARBA00006656"/>
    </source>
</evidence>
<dbReference type="PANTHER" id="PTHR11848">
    <property type="entry name" value="TGF-BETA FAMILY"/>
    <property type="match status" value="1"/>
</dbReference>
<sequence>MANHLWFIVTIVVYSVANVYTNENLNVDETTVPVAGRGRESLKQIGDIPKFLLQMFLSYAKDDQRTKRYSKLPIPTVHGFLGQASSDDNGTVFSLTDSKLGRNEYIMSAMLRVNVEATTSLPPKTRLALYDQLSDRPIYTADFEGGGVRSVMFPVRTLVQRWIFSERPRQGVYFKLLSDKKRATNMSVQVIDGPGFQTRRNGALLIVKTLPTKLKIFEDMESLIRAHLNMKQVIFPRTFESYRCGGSCRFPLDTKVNPTRHAIILAILYSRLGRAGGGKEPCCVPIKLRKITVFARREGHIKIQTFQDMIVEECGCR</sequence>
<keyword evidence="7" id="KW-0732">Signal</keyword>
<dbReference type="PROSITE" id="PS51362">
    <property type="entry name" value="TGF_BETA_2"/>
    <property type="match status" value="1"/>
</dbReference>
<feature type="domain" description="TGF-beta family profile" evidence="8">
    <location>
        <begin position="233"/>
        <end position="317"/>
    </location>
</feature>
<dbReference type="PROSITE" id="PS00250">
    <property type="entry name" value="TGF_BETA_1"/>
    <property type="match status" value="1"/>
</dbReference>
<evidence type="ECO:0000256" key="1">
    <source>
        <dbReference type="ARBA" id="ARBA00004613"/>
    </source>
</evidence>
<organism evidence="9 10">
    <name type="scientific">Acropora cervicornis</name>
    <name type="common">Staghorn coral</name>
    <dbReference type="NCBI Taxonomy" id="6130"/>
    <lineage>
        <taxon>Eukaryota</taxon>
        <taxon>Metazoa</taxon>
        <taxon>Cnidaria</taxon>
        <taxon>Anthozoa</taxon>
        <taxon>Hexacorallia</taxon>
        <taxon>Scleractinia</taxon>
        <taxon>Astrocoeniina</taxon>
        <taxon>Acroporidae</taxon>
        <taxon>Acropora</taxon>
    </lineage>
</organism>
<reference evidence="9" key="1">
    <citation type="journal article" date="2023" name="G3 (Bethesda)">
        <title>Whole genome assembly and annotation of the endangered Caribbean coral Acropora cervicornis.</title>
        <authorList>
            <person name="Selwyn J.D."/>
            <person name="Vollmer S.V."/>
        </authorList>
    </citation>
    <scope>NUCLEOTIDE SEQUENCE</scope>
    <source>
        <strain evidence="9">K2</strain>
    </source>
</reference>
<evidence type="ECO:0000256" key="7">
    <source>
        <dbReference type="SAM" id="SignalP"/>
    </source>
</evidence>
<comment type="similarity">
    <text evidence="2 6">Belongs to the TGF-beta family.</text>
</comment>
<evidence type="ECO:0000256" key="6">
    <source>
        <dbReference type="RuleBase" id="RU000354"/>
    </source>
</evidence>
<keyword evidence="3" id="KW-0964">Secreted</keyword>